<dbReference type="AlphaFoldDB" id="A0AAV3Y1F6"/>
<organism evidence="2 3">
    <name type="scientific">Plakobranchus ocellatus</name>
    <dbReference type="NCBI Taxonomy" id="259542"/>
    <lineage>
        <taxon>Eukaryota</taxon>
        <taxon>Metazoa</taxon>
        <taxon>Spiralia</taxon>
        <taxon>Lophotrochozoa</taxon>
        <taxon>Mollusca</taxon>
        <taxon>Gastropoda</taxon>
        <taxon>Heterobranchia</taxon>
        <taxon>Euthyneura</taxon>
        <taxon>Panpulmonata</taxon>
        <taxon>Sacoglossa</taxon>
        <taxon>Placobranchoidea</taxon>
        <taxon>Plakobranchidae</taxon>
        <taxon>Plakobranchus</taxon>
    </lineage>
</organism>
<proteinExistence type="predicted"/>
<evidence type="ECO:0000313" key="2">
    <source>
        <dbReference type="EMBL" id="GFN76783.1"/>
    </source>
</evidence>
<sequence length="106" mass="11869">MPPSTILFQGGYGFLMPFRCLEVLLHSTSLWYRFDFILRAITNNQLDCKPETGFDRTTQNTFLRSSSSSDGAVRRRLYRRGGCGGHGNRGGDGRGNLSSSSSKYQH</sequence>
<dbReference type="EMBL" id="BLXT01000407">
    <property type="protein sequence ID" value="GFN76783.1"/>
    <property type="molecule type" value="Genomic_DNA"/>
</dbReference>
<evidence type="ECO:0000313" key="3">
    <source>
        <dbReference type="Proteomes" id="UP000735302"/>
    </source>
</evidence>
<feature type="compositionally biased region" description="Polar residues" evidence="1">
    <location>
        <begin position="59"/>
        <end position="70"/>
    </location>
</feature>
<keyword evidence="3" id="KW-1185">Reference proteome</keyword>
<feature type="compositionally biased region" description="Gly residues" evidence="1">
    <location>
        <begin position="81"/>
        <end position="94"/>
    </location>
</feature>
<reference evidence="2 3" key="1">
    <citation type="journal article" date="2021" name="Elife">
        <title>Chloroplast acquisition without the gene transfer in kleptoplastic sea slugs, Plakobranchus ocellatus.</title>
        <authorList>
            <person name="Maeda T."/>
            <person name="Takahashi S."/>
            <person name="Yoshida T."/>
            <person name="Shimamura S."/>
            <person name="Takaki Y."/>
            <person name="Nagai Y."/>
            <person name="Toyoda A."/>
            <person name="Suzuki Y."/>
            <person name="Arimoto A."/>
            <person name="Ishii H."/>
            <person name="Satoh N."/>
            <person name="Nishiyama T."/>
            <person name="Hasebe M."/>
            <person name="Maruyama T."/>
            <person name="Minagawa J."/>
            <person name="Obokata J."/>
            <person name="Shigenobu S."/>
        </authorList>
    </citation>
    <scope>NUCLEOTIDE SEQUENCE [LARGE SCALE GENOMIC DNA]</scope>
</reference>
<gene>
    <name evidence="2" type="ORF">PoB_000328900</name>
</gene>
<name>A0AAV3Y1F6_9GAST</name>
<comment type="caution">
    <text evidence="2">The sequence shown here is derived from an EMBL/GenBank/DDBJ whole genome shotgun (WGS) entry which is preliminary data.</text>
</comment>
<evidence type="ECO:0000256" key="1">
    <source>
        <dbReference type="SAM" id="MobiDB-lite"/>
    </source>
</evidence>
<feature type="compositionally biased region" description="Polar residues" evidence="1">
    <location>
        <begin position="96"/>
        <end position="106"/>
    </location>
</feature>
<protein>
    <submittedName>
        <fullName evidence="2">Uncharacterized protein</fullName>
    </submittedName>
</protein>
<dbReference type="Proteomes" id="UP000735302">
    <property type="component" value="Unassembled WGS sequence"/>
</dbReference>
<accession>A0AAV3Y1F6</accession>
<feature type="region of interest" description="Disordered" evidence="1">
    <location>
        <begin position="59"/>
        <end position="106"/>
    </location>
</feature>